<dbReference type="Pfam" id="PF07454">
    <property type="entry name" value="SpoIIP"/>
    <property type="match status" value="1"/>
</dbReference>
<sequence length="403" mass="44647">MGGFNVARWRHPAVIWLRRIKKEQYWRGKRPRRVRRMPWTSATLYGVALLAAGLVLWRVPANPGTLPVSSRPVSDRPSWMDRGIAGLKAPESTLKAWINDGIPLIGLTLNPSNFAMHVRDLLTTGLTEVSGVHITSLKGLLAMEIPQLAALPHVTPPTHRVATANPSKAPRPKEQDAVDKSLPGAGGRVWAELGKDPQVGLYQTHSHESFWPYVAAGSSTAYSTDWSKTIVQVGWWLSEDLHREGLSVVQSRVDNMSEGVLASYNKSYYTAKTLLKWYPTVRMLIDLHRAPDNVGPANIHGHKVAKILLVVGTNKLLPNPYWHENLQVALKLARALKGLAPGILEGNGIDMVPYRYNQQLMPADLMIEVGGPNNTLAEERYAVHDLAEAIHELFHQDAVPARP</sequence>
<gene>
    <name evidence="3" type="ORF">HIJ39_02360</name>
</gene>
<proteinExistence type="predicted"/>
<dbReference type="EMBL" id="JABBVZ010000005">
    <property type="protein sequence ID" value="NMP21203.1"/>
    <property type="molecule type" value="Genomic_DNA"/>
</dbReference>
<organism evidence="3 4">
    <name type="scientific">Sulfobacillus harzensis</name>
    <dbReference type="NCBI Taxonomy" id="2729629"/>
    <lineage>
        <taxon>Bacteria</taxon>
        <taxon>Bacillati</taxon>
        <taxon>Bacillota</taxon>
        <taxon>Clostridia</taxon>
        <taxon>Eubacteriales</taxon>
        <taxon>Clostridiales Family XVII. Incertae Sedis</taxon>
        <taxon>Sulfobacillus</taxon>
    </lineage>
</organism>
<evidence type="ECO:0000256" key="2">
    <source>
        <dbReference type="SAM" id="Phobius"/>
    </source>
</evidence>
<name>A0A7Y0L0U0_9FIRM</name>
<evidence type="ECO:0000313" key="3">
    <source>
        <dbReference type="EMBL" id="NMP21203.1"/>
    </source>
</evidence>
<keyword evidence="2" id="KW-0472">Membrane</keyword>
<evidence type="ECO:0000256" key="1">
    <source>
        <dbReference type="SAM" id="MobiDB-lite"/>
    </source>
</evidence>
<keyword evidence="2" id="KW-1133">Transmembrane helix</keyword>
<dbReference type="Proteomes" id="UP000533476">
    <property type="component" value="Unassembled WGS sequence"/>
</dbReference>
<protein>
    <submittedName>
        <fullName evidence="3">Stage II sporulation protein P</fullName>
    </submittedName>
</protein>
<keyword evidence="4" id="KW-1185">Reference proteome</keyword>
<dbReference type="AlphaFoldDB" id="A0A7Y0L0U0"/>
<keyword evidence="2" id="KW-0812">Transmembrane</keyword>
<accession>A0A7Y0L0U0</accession>
<dbReference type="InterPro" id="IPR010897">
    <property type="entry name" value="Spore_II_P"/>
</dbReference>
<feature type="region of interest" description="Disordered" evidence="1">
    <location>
        <begin position="156"/>
        <end position="178"/>
    </location>
</feature>
<evidence type="ECO:0000313" key="4">
    <source>
        <dbReference type="Proteomes" id="UP000533476"/>
    </source>
</evidence>
<dbReference type="NCBIfam" id="TIGR02867">
    <property type="entry name" value="spore_II_P"/>
    <property type="match status" value="1"/>
</dbReference>
<feature type="transmembrane region" description="Helical" evidence="2">
    <location>
        <begin position="37"/>
        <end position="57"/>
    </location>
</feature>
<comment type="caution">
    <text evidence="3">The sequence shown here is derived from an EMBL/GenBank/DDBJ whole genome shotgun (WGS) entry which is preliminary data.</text>
</comment>
<reference evidence="3 4" key="1">
    <citation type="submission" date="2020-04" db="EMBL/GenBank/DDBJ databases">
        <authorList>
            <person name="Zhang R."/>
            <person name="Schippers A."/>
        </authorList>
    </citation>
    <scope>NUCLEOTIDE SEQUENCE [LARGE SCALE GENOMIC DNA]</scope>
    <source>
        <strain evidence="3 4">DSM 109850</strain>
    </source>
</reference>